<evidence type="ECO:0000313" key="3">
    <source>
        <dbReference type="EMBL" id="HCK01612.1"/>
    </source>
</evidence>
<comment type="caution">
    <text evidence="3">The sequence shown here is derived from an EMBL/GenBank/DDBJ whole genome shotgun (WGS) entry which is preliminary data.</text>
</comment>
<sequence length="151" mass="16393">MASASIELQLAAALDSLEALSVALHQFVEPLSLDPAVVYQADLAASEALTNIIRHGVNHDSNQHVNIKLVYDGSCLRITLFDRGKQIPADILRALSHAPRTFPNPEVQESWPESGIGLILIYSMMDEVYYRSSDGSNELTLIKNTTASSAG</sequence>
<dbReference type="EMBL" id="JGVP01000001">
    <property type="protein sequence ID" value="KFB90352.1"/>
    <property type="molecule type" value="Genomic_DNA"/>
</dbReference>
<dbReference type="Gene3D" id="3.30.565.10">
    <property type="entry name" value="Histidine kinase-like ATPase, C-terminal domain"/>
    <property type="match status" value="1"/>
</dbReference>
<keyword evidence="1" id="KW-0723">Serine/threonine-protein kinase</keyword>
<dbReference type="GO" id="GO:0005524">
    <property type="term" value="F:ATP binding"/>
    <property type="evidence" value="ECO:0007669"/>
    <property type="project" value="UniProtKB-KW"/>
</dbReference>
<dbReference type="CDD" id="cd16936">
    <property type="entry name" value="HATPase_RsbW-like"/>
    <property type="match status" value="1"/>
</dbReference>
<dbReference type="PANTHER" id="PTHR35526:SF3">
    <property type="entry name" value="ANTI-SIGMA-F FACTOR RSBW"/>
    <property type="match status" value="1"/>
</dbReference>
<dbReference type="RefSeq" id="WP_037415185.1">
    <property type="nucleotide sequence ID" value="NZ_CAMKHR010000001.1"/>
</dbReference>
<keyword evidence="1" id="KW-0808">Transferase</keyword>
<evidence type="ECO:0000259" key="2">
    <source>
        <dbReference type="Pfam" id="PF13581"/>
    </source>
</evidence>
<reference evidence="4 5" key="1">
    <citation type="submission" date="2014-03" db="EMBL/GenBank/DDBJ databases">
        <title>Draft genome sequence of the Serratia grimesii strain a2.</title>
        <authorList>
            <person name="Toymentseva A."/>
            <person name="Kazakov S."/>
            <person name="Giliazeva A."/>
            <person name="Ismagilova R."/>
            <person name="Shah R."/>
            <person name="Sharipova M."/>
            <person name="Khaitlina S."/>
            <person name="Mardanova A."/>
        </authorList>
    </citation>
    <scope>NUCLEOTIDE SEQUENCE [LARGE SCALE GENOMIC DNA]</scope>
    <source>
        <strain evidence="4 5">A2</strain>
    </source>
</reference>
<evidence type="ECO:0000256" key="1">
    <source>
        <dbReference type="ARBA" id="ARBA00022527"/>
    </source>
</evidence>
<dbReference type="GO" id="GO:0004674">
    <property type="term" value="F:protein serine/threonine kinase activity"/>
    <property type="evidence" value="ECO:0007669"/>
    <property type="project" value="UniProtKB-KW"/>
</dbReference>
<proteinExistence type="predicted"/>
<reference evidence="3 6" key="2">
    <citation type="journal article" date="2018" name="Nat. Biotechnol.">
        <title>A standardized bacterial taxonomy based on genome phylogeny substantially revises the tree of life.</title>
        <authorList>
            <person name="Parks D.H."/>
            <person name="Chuvochina M."/>
            <person name="Waite D.W."/>
            <person name="Rinke C."/>
            <person name="Skarshewski A."/>
            <person name="Chaumeil P.A."/>
            <person name="Hugenholtz P."/>
        </authorList>
    </citation>
    <scope>NUCLEOTIDE SEQUENCE [LARGE SCALE GENOMIC DNA]</scope>
    <source>
        <strain evidence="3">UBA11264</strain>
    </source>
</reference>
<gene>
    <name evidence="4" type="ORF">CR62_00880</name>
    <name evidence="3" type="ORF">DHV72_16570</name>
</gene>
<keyword evidence="5" id="KW-1185">Reference proteome</keyword>
<evidence type="ECO:0000313" key="6">
    <source>
        <dbReference type="Proteomes" id="UP000262210"/>
    </source>
</evidence>
<dbReference type="InterPro" id="IPR036890">
    <property type="entry name" value="HATPase_C_sf"/>
</dbReference>
<dbReference type="Proteomes" id="UP000028721">
    <property type="component" value="Unassembled WGS sequence"/>
</dbReference>
<protein>
    <submittedName>
        <fullName evidence="3">ATP-binding protein</fullName>
    </submittedName>
    <submittedName>
        <fullName evidence="4">Anti-sigma regulatory factor</fullName>
    </submittedName>
</protein>
<dbReference type="InterPro" id="IPR003594">
    <property type="entry name" value="HATPase_dom"/>
</dbReference>
<accession>A0A9C7QYE9</accession>
<keyword evidence="1" id="KW-0418">Kinase</keyword>
<dbReference type="PANTHER" id="PTHR35526">
    <property type="entry name" value="ANTI-SIGMA-F FACTOR RSBW-RELATED"/>
    <property type="match status" value="1"/>
</dbReference>
<dbReference type="EMBL" id="DPSM01000022">
    <property type="protein sequence ID" value="HCK01612.1"/>
    <property type="molecule type" value="Genomic_DNA"/>
</dbReference>
<keyword evidence="3" id="KW-0547">Nucleotide-binding</keyword>
<keyword evidence="3" id="KW-0067">ATP-binding</keyword>
<organism evidence="3 6">
    <name type="scientific">Serratia grimesii</name>
    <dbReference type="NCBI Taxonomy" id="82995"/>
    <lineage>
        <taxon>Bacteria</taxon>
        <taxon>Pseudomonadati</taxon>
        <taxon>Pseudomonadota</taxon>
        <taxon>Gammaproteobacteria</taxon>
        <taxon>Enterobacterales</taxon>
        <taxon>Yersiniaceae</taxon>
        <taxon>Serratia</taxon>
    </lineage>
</organism>
<evidence type="ECO:0000313" key="4">
    <source>
        <dbReference type="EMBL" id="KFB90352.1"/>
    </source>
</evidence>
<feature type="domain" description="Histidine kinase/HSP90-like ATPase" evidence="2">
    <location>
        <begin position="11"/>
        <end position="143"/>
    </location>
</feature>
<evidence type="ECO:0000313" key="5">
    <source>
        <dbReference type="Proteomes" id="UP000028721"/>
    </source>
</evidence>
<dbReference type="Pfam" id="PF13581">
    <property type="entry name" value="HATPase_c_2"/>
    <property type="match status" value="1"/>
</dbReference>
<name>A0A9C7QYE9_9GAMM</name>
<dbReference type="Proteomes" id="UP000262210">
    <property type="component" value="Unassembled WGS sequence"/>
</dbReference>
<dbReference type="InterPro" id="IPR050267">
    <property type="entry name" value="Anti-sigma-factor_SerPK"/>
</dbReference>
<dbReference type="AlphaFoldDB" id="A0A9C7QYE9"/>
<dbReference type="SUPFAM" id="SSF55874">
    <property type="entry name" value="ATPase domain of HSP90 chaperone/DNA topoisomerase II/histidine kinase"/>
    <property type="match status" value="1"/>
</dbReference>